<comment type="pathway">
    <text evidence="1">Protein modification; protein lipoylation via exogenous pathway; protein N(6)-(lipoyl)lysine from lipoate: step 2/2.</text>
</comment>
<reference evidence="5" key="1">
    <citation type="journal article" date="2013" name="Genome Biol.">
        <title>Draft genome of the mountain pine beetle, Dendroctonus ponderosae Hopkins, a major forest pest.</title>
        <authorList>
            <person name="Keeling C.I."/>
            <person name="Yuen M.M."/>
            <person name="Liao N.Y."/>
            <person name="Docking T.R."/>
            <person name="Chan S.K."/>
            <person name="Taylor G.A."/>
            <person name="Palmquist D.L."/>
            <person name="Jackman S.D."/>
            <person name="Nguyen A."/>
            <person name="Li M."/>
            <person name="Henderson H."/>
            <person name="Janes J.K."/>
            <person name="Zhao Y."/>
            <person name="Pandoh P."/>
            <person name="Moore R."/>
            <person name="Sperling F.A."/>
            <person name="Huber D.P."/>
            <person name="Birol I."/>
            <person name="Jones S.J."/>
            <person name="Bohlmann J."/>
        </authorList>
    </citation>
    <scope>NUCLEOTIDE SEQUENCE</scope>
</reference>
<evidence type="ECO:0000259" key="3">
    <source>
        <dbReference type="PROSITE" id="PS51733"/>
    </source>
</evidence>
<feature type="domain" description="BPL/LPL catalytic" evidence="3">
    <location>
        <begin position="38"/>
        <end position="223"/>
    </location>
</feature>
<accession>A0AAR5QDV0</accession>
<dbReference type="EnsemblMetazoa" id="XM_019915788.1">
    <property type="protein sequence ID" value="XP_019771347.1"/>
    <property type="gene ID" value="LOC109545235"/>
</dbReference>
<dbReference type="CDD" id="cd16443">
    <property type="entry name" value="LplA"/>
    <property type="match status" value="1"/>
</dbReference>
<evidence type="ECO:0000313" key="5">
    <source>
        <dbReference type="Proteomes" id="UP000019118"/>
    </source>
</evidence>
<dbReference type="InterPro" id="IPR045864">
    <property type="entry name" value="aa-tRNA-synth_II/BPL/LPL"/>
</dbReference>
<dbReference type="Pfam" id="PF21948">
    <property type="entry name" value="LplA-B_cat"/>
    <property type="match status" value="1"/>
</dbReference>
<evidence type="ECO:0000256" key="1">
    <source>
        <dbReference type="ARBA" id="ARBA00005085"/>
    </source>
</evidence>
<dbReference type="Gene3D" id="3.30.930.10">
    <property type="entry name" value="Bira Bifunctional Protein, Domain 2"/>
    <property type="match status" value="1"/>
</dbReference>
<evidence type="ECO:0000256" key="2">
    <source>
        <dbReference type="ARBA" id="ARBA00008242"/>
    </source>
</evidence>
<dbReference type="SUPFAM" id="SSF55681">
    <property type="entry name" value="Class II aaRS and biotin synthetases"/>
    <property type="match status" value="1"/>
</dbReference>
<dbReference type="Gene3D" id="3.30.390.50">
    <property type="entry name" value="CO dehydrogenase flavoprotein, C-terminal domain"/>
    <property type="match status" value="1"/>
</dbReference>
<dbReference type="PROSITE" id="PS51733">
    <property type="entry name" value="BPL_LPL_CATALYTIC"/>
    <property type="match status" value="1"/>
</dbReference>
<evidence type="ECO:0000313" key="4">
    <source>
        <dbReference type="EnsemblMetazoa" id="XP_019771347.1"/>
    </source>
</evidence>
<name>A0AAR5QDV0_DENPD</name>
<proteinExistence type="inferred from homology"/>
<dbReference type="InterPro" id="IPR004562">
    <property type="entry name" value="LipoylTrfase_LipoateP_Ligase"/>
</dbReference>
<dbReference type="InterPro" id="IPR004143">
    <property type="entry name" value="BPL_LPL_catalytic"/>
</dbReference>
<dbReference type="FunFam" id="3.30.930.10:FF:000045">
    <property type="entry name" value="lipoyltransferase 1, mitochondrial"/>
    <property type="match status" value="1"/>
</dbReference>
<protein>
    <recommendedName>
        <fullName evidence="3">BPL/LPL catalytic domain-containing protein</fullName>
    </recommendedName>
</protein>
<reference evidence="4" key="2">
    <citation type="submission" date="2024-08" db="UniProtKB">
        <authorList>
            <consortium name="EnsemblMetazoa"/>
        </authorList>
    </citation>
    <scope>IDENTIFICATION</scope>
</reference>
<dbReference type="GO" id="GO:0017118">
    <property type="term" value="F:lipoyltransferase activity"/>
    <property type="evidence" value="ECO:0007669"/>
    <property type="project" value="TreeGrafter"/>
</dbReference>
<sequence>MGDKLKRSNIAKLIYFSRSTDIFTNLALEDWLYTNRNFTNQPMLMLWRNKPCVVIGRHQNPWLESNFAMLPQMGAELARRNSGGGTVYHDMGNLNLTFFTSRDSYSRRRNLELLSRALSTHFNLAPEITKREDLCINGLKISGTASKLGRTNAYHHCTLLVNANTAHISLALKNLLGPHVKTNASVSVRSPIMNLNEERPGITVEEVMSAVISEWSSEVAVVDSIDDDHFPGVSQTRQKFLSEEWRFGRTPKFTLYRSVFQQLNIRAFLAVEKGKVANVGMEGDSVQFSVEKNNLEGLEGLMEGFIGKPFSKELLDEFEMVVAGLKNSSQCLTMITNT</sequence>
<comment type="similarity">
    <text evidence="2">Belongs to the LplA family.</text>
</comment>
<keyword evidence="5" id="KW-1185">Reference proteome</keyword>
<dbReference type="Proteomes" id="UP000019118">
    <property type="component" value="Unassembled WGS sequence"/>
</dbReference>
<dbReference type="GO" id="GO:0009249">
    <property type="term" value="P:protein lipoylation"/>
    <property type="evidence" value="ECO:0007669"/>
    <property type="project" value="InterPro"/>
</dbReference>
<dbReference type="PANTHER" id="PTHR12561">
    <property type="entry name" value="LIPOATE-PROTEIN LIGASE"/>
    <property type="match status" value="1"/>
</dbReference>
<organism evidence="4 5">
    <name type="scientific">Dendroctonus ponderosae</name>
    <name type="common">Mountain pine beetle</name>
    <dbReference type="NCBI Taxonomy" id="77166"/>
    <lineage>
        <taxon>Eukaryota</taxon>
        <taxon>Metazoa</taxon>
        <taxon>Ecdysozoa</taxon>
        <taxon>Arthropoda</taxon>
        <taxon>Hexapoda</taxon>
        <taxon>Insecta</taxon>
        <taxon>Pterygota</taxon>
        <taxon>Neoptera</taxon>
        <taxon>Endopterygota</taxon>
        <taxon>Coleoptera</taxon>
        <taxon>Polyphaga</taxon>
        <taxon>Cucujiformia</taxon>
        <taxon>Curculionidae</taxon>
        <taxon>Scolytinae</taxon>
        <taxon>Dendroctonus</taxon>
    </lineage>
</organism>
<dbReference type="GO" id="GO:0005739">
    <property type="term" value="C:mitochondrion"/>
    <property type="evidence" value="ECO:0007669"/>
    <property type="project" value="TreeGrafter"/>
</dbReference>
<dbReference type="AlphaFoldDB" id="A0AAR5QDV0"/>
<dbReference type="PANTHER" id="PTHR12561:SF3">
    <property type="entry name" value="LIPOYLTRANSFERASE 1, MITOCHONDRIAL"/>
    <property type="match status" value="1"/>
</dbReference>